<evidence type="ECO:0000256" key="1">
    <source>
        <dbReference type="ARBA" id="ARBA00006174"/>
    </source>
</evidence>
<dbReference type="EMBL" id="ATHL01000082">
    <property type="protein sequence ID" value="EQB14291.1"/>
    <property type="molecule type" value="Genomic_DNA"/>
</dbReference>
<dbReference type="RefSeq" id="WP_021234416.1">
    <property type="nucleotide sequence ID" value="NZ_ATHL01000082.1"/>
</dbReference>
<proteinExistence type="inferred from homology"/>
<feature type="domain" description="MmgE/PrpD N-terminal" evidence="2">
    <location>
        <begin position="6"/>
        <end position="245"/>
    </location>
</feature>
<dbReference type="InterPro" id="IPR036148">
    <property type="entry name" value="MmgE/PrpD_sf"/>
</dbReference>
<dbReference type="AlphaFoldDB" id="T0HD94"/>
<comment type="similarity">
    <text evidence="1">Belongs to the PrpD family.</text>
</comment>
<dbReference type="PATRIC" id="fig|1096930.3.peg.2576"/>
<dbReference type="Gene3D" id="3.30.1330.120">
    <property type="entry name" value="2-methylcitrate dehydratase PrpD"/>
    <property type="match status" value="1"/>
</dbReference>
<dbReference type="PANTHER" id="PTHR16943">
    <property type="entry name" value="2-METHYLCITRATE DEHYDRATASE-RELATED"/>
    <property type="match status" value="1"/>
</dbReference>
<name>T0HD94_9SPHN</name>
<sequence>MTIADRLASFTCDTNYADIDPAVIERAKDLCISSLGSAVLGATMDVPRTVAQYVREQGSCDEASVIGFAFGATAEQAAMINCDSSHCTELEDVAWPEAQYTCCIIPAVFTLAQALGSSGRDVIEAVVIGFEVAARPGMVCSNGGAAARGWLSCANVGVLGVAAASARLMKLDFAQTRDAITLAASLGGGLVRQTGSGAHVVEAGFVGRDGIAAARLAARGIGGHPRIFDGEAGYFDALAGQPDLAMELGAGRDFRIMAVGQKKYPCCYMLQRTIDALKAAMADHGFSGEDVEDVMVEVNAAFPAIMKYDVPTDVEEARFSLQHVVAATLAGEAMDVRSFAADKVADPRIAADRGKVRMVVHPEWGYDQLGAQDIITVTLRDGRQIGTTAVRAHGDADDPLSRAETLDKFMRCTKGLLPPGIQAETAAMLEALETLTDVAPLMTALSAAPAFAE</sequence>
<dbReference type="InterPro" id="IPR045336">
    <property type="entry name" value="MmgE_PrpD_N"/>
</dbReference>
<dbReference type="GO" id="GO:0016829">
    <property type="term" value="F:lyase activity"/>
    <property type="evidence" value="ECO:0007669"/>
    <property type="project" value="InterPro"/>
</dbReference>
<accession>T0HD94</accession>
<dbReference type="SUPFAM" id="SSF103378">
    <property type="entry name" value="2-methylcitrate dehydratase PrpD"/>
    <property type="match status" value="1"/>
</dbReference>
<dbReference type="Pfam" id="PF19305">
    <property type="entry name" value="MmgE_PrpD_C"/>
    <property type="match status" value="1"/>
</dbReference>
<dbReference type="InterPro" id="IPR042188">
    <property type="entry name" value="MmgE/PrpD_sf_2"/>
</dbReference>
<dbReference type="InterPro" id="IPR005656">
    <property type="entry name" value="MmgE_PrpD"/>
</dbReference>
<dbReference type="Gene3D" id="1.10.4100.10">
    <property type="entry name" value="2-methylcitrate dehydratase PrpD"/>
    <property type="match status" value="1"/>
</dbReference>
<dbReference type="PANTHER" id="PTHR16943:SF8">
    <property type="entry name" value="2-METHYLCITRATE DEHYDRATASE"/>
    <property type="match status" value="1"/>
</dbReference>
<dbReference type="InterPro" id="IPR045337">
    <property type="entry name" value="MmgE_PrpD_C"/>
</dbReference>
<organism evidence="4 5">
    <name type="scientific">Novosphingobium lindaniclasticum LE124</name>
    <dbReference type="NCBI Taxonomy" id="1096930"/>
    <lineage>
        <taxon>Bacteria</taxon>
        <taxon>Pseudomonadati</taxon>
        <taxon>Pseudomonadota</taxon>
        <taxon>Alphaproteobacteria</taxon>
        <taxon>Sphingomonadales</taxon>
        <taxon>Sphingomonadaceae</taxon>
        <taxon>Novosphingobium</taxon>
    </lineage>
</organism>
<gene>
    <name evidence="4" type="ORF">L284_12920</name>
</gene>
<evidence type="ECO:0000259" key="3">
    <source>
        <dbReference type="Pfam" id="PF19305"/>
    </source>
</evidence>
<evidence type="ECO:0000313" key="4">
    <source>
        <dbReference type="EMBL" id="EQB14291.1"/>
    </source>
</evidence>
<evidence type="ECO:0008006" key="6">
    <source>
        <dbReference type="Google" id="ProtNLM"/>
    </source>
</evidence>
<evidence type="ECO:0000313" key="5">
    <source>
        <dbReference type="Proteomes" id="UP000015527"/>
    </source>
</evidence>
<reference evidence="4 5" key="1">
    <citation type="journal article" date="2013" name="Genome Announc.">
        <title>Genome Sequence of Novosphingobium lindaniclasticum LE124T, Isolated from a Hexachlorocyclohexane Dumpsite.</title>
        <authorList>
            <person name="Saxena A."/>
            <person name="Nayyar N."/>
            <person name="Sangwan N."/>
            <person name="Kumari R."/>
            <person name="Khurana J.P."/>
            <person name="Lal R."/>
        </authorList>
    </citation>
    <scope>NUCLEOTIDE SEQUENCE [LARGE SCALE GENOMIC DNA]</scope>
    <source>
        <strain evidence="4 5">LE124</strain>
    </source>
</reference>
<dbReference type="eggNOG" id="COG2079">
    <property type="taxonomic scope" value="Bacteria"/>
</dbReference>
<dbReference type="OrthoDB" id="5415580at2"/>
<dbReference type="Proteomes" id="UP000015527">
    <property type="component" value="Unassembled WGS sequence"/>
</dbReference>
<feature type="domain" description="MmgE/PrpD C-terminal" evidence="3">
    <location>
        <begin position="264"/>
        <end position="433"/>
    </location>
</feature>
<keyword evidence="5" id="KW-1185">Reference proteome</keyword>
<comment type="caution">
    <text evidence="4">The sequence shown here is derived from an EMBL/GenBank/DDBJ whole genome shotgun (WGS) entry which is preliminary data.</text>
</comment>
<evidence type="ECO:0000259" key="2">
    <source>
        <dbReference type="Pfam" id="PF03972"/>
    </source>
</evidence>
<dbReference type="Pfam" id="PF03972">
    <property type="entry name" value="MmgE_PrpD_N"/>
    <property type="match status" value="1"/>
</dbReference>
<protein>
    <recommendedName>
        <fullName evidence="6">MmgE/PrpD family protein</fullName>
    </recommendedName>
</protein>
<dbReference type="InterPro" id="IPR042183">
    <property type="entry name" value="MmgE/PrpD_sf_1"/>
</dbReference>